<evidence type="ECO:0000313" key="7">
    <source>
        <dbReference type="EMBL" id="GAD45469.1"/>
    </source>
</evidence>
<accession>U2ZJD7</accession>
<keyword evidence="2" id="KW-0964">Secreted</keyword>
<evidence type="ECO:0000313" key="8">
    <source>
        <dbReference type="Proteomes" id="UP000016985"/>
    </source>
</evidence>
<keyword evidence="5" id="KW-0472">Membrane</keyword>
<keyword evidence="5" id="KW-0812">Transmembrane</keyword>
<comment type="caution">
    <text evidence="7">The sequence shown here is derived from an EMBL/GenBank/DDBJ whole genome shotgun (WGS) entry which is preliminary data.</text>
</comment>
<keyword evidence="5" id="KW-1133">Transmembrane helix</keyword>
<dbReference type="RefSeq" id="WP_022525767.1">
    <property type="nucleotide sequence ID" value="NZ_BASX01000034.1"/>
</dbReference>
<organism evidence="7 8">
    <name type="scientific">Streptococcus constellatus subsp. pharyngis SK1060 = CCUG 46377</name>
    <dbReference type="NCBI Taxonomy" id="1035184"/>
    <lineage>
        <taxon>Bacteria</taxon>
        <taxon>Bacillati</taxon>
        <taxon>Bacillota</taxon>
        <taxon>Bacilli</taxon>
        <taxon>Lactobacillales</taxon>
        <taxon>Streptococcaceae</taxon>
        <taxon>Streptococcus</taxon>
        <taxon>Streptococcus anginosus group</taxon>
    </lineage>
</organism>
<sequence length="43" mass="4819">NTNTNKTLPKTGEGTNISLYAWLMLTSGTLLVLIGYRRRNHAK</sequence>
<dbReference type="NCBIfam" id="TIGR01167">
    <property type="entry name" value="LPXTG_anchor"/>
    <property type="match status" value="1"/>
</dbReference>
<keyword evidence="1" id="KW-0134">Cell wall</keyword>
<name>U2ZJD7_STRCV</name>
<keyword evidence="8" id="KW-1185">Reference proteome</keyword>
<evidence type="ECO:0000259" key="6">
    <source>
        <dbReference type="Pfam" id="PF00746"/>
    </source>
</evidence>
<proteinExistence type="predicted"/>
<gene>
    <name evidence="7" type="ORF">ANG5_1997</name>
</gene>
<feature type="domain" description="Gram-positive cocci surface proteins LPxTG" evidence="6">
    <location>
        <begin position="2"/>
        <end position="42"/>
    </location>
</feature>
<keyword evidence="4" id="KW-0572">Peptidoglycan-anchor</keyword>
<dbReference type="Proteomes" id="UP000016985">
    <property type="component" value="Unassembled WGS sequence"/>
</dbReference>
<dbReference type="AlphaFoldDB" id="U2ZJD7"/>
<evidence type="ECO:0000256" key="3">
    <source>
        <dbReference type="ARBA" id="ARBA00022729"/>
    </source>
</evidence>
<evidence type="ECO:0000256" key="2">
    <source>
        <dbReference type="ARBA" id="ARBA00022525"/>
    </source>
</evidence>
<feature type="transmembrane region" description="Helical" evidence="5">
    <location>
        <begin position="17"/>
        <end position="36"/>
    </location>
</feature>
<evidence type="ECO:0000256" key="5">
    <source>
        <dbReference type="SAM" id="Phobius"/>
    </source>
</evidence>
<reference evidence="7 8" key="1">
    <citation type="submission" date="2013-09" db="EMBL/GenBank/DDBJ databases">
        <title>Genome Sequences of seven clinical isolates and type strains of anginosus group streptococci.</title>
        <authorList>
            <person name="Maruyama F."/>
            <person name="Sakurai A."/>
            <person name="Ogura Y."/>
            <person name="Homma H."/>
            <person name="Takahashi N."/>
            <person name="Ohtsubo Y."/>
            <person name="Hoshino T."/>
            <person name="Okahashi N."/>
            <person name="Nakagawa I."/>
            <person name="Kimura S."/>
            <person name="Fujiwara T."/>
            <person name="Hayashi T."/>
            <person name="Shintani S."/>
        </authorList>
    </citation>
    <scope>NUCLEOTIDE SEQUENCE [LARGE SCALE GENOMIC DNA]</scope>
    <source>
        <strain evidence="8">CCUG46377</strain>
    </source>
</reference>
<evidence type="ECO:0000256" key="4">
    <source>
        <dbReference type="ARBA" id="ARBA00023088"/>
    </source>
</evidence>
<dbReference type="EMBL" id="BASX01000034">
    <property type="protein sequence ID" value="GAD45469.1"/>
    <property type="molecule type" value="Genomic_DNA"/>
</dbReference>
<keyword evidence="3" id="KW-0732">Signal</keyword>
<protein>
    <recommendedName>
        <fullName evidence="6">Gram-positive cocci surface proteins LPxTG domain-containing protein</fullName>
    </recommendedName>
</protein>
<evidence type="ECO:0000256" key="1">
    <source>
        <dbReference type="ARBA" id="ARBA00022512"/>
    </source>
</evidence>
<dbReference type="InterPro" id="IPR019931">
    <property type="entry name" value="LPXTG_anchor"/>
</dbReference>
<dbReference type="Pfam" id="PF00746">
    <property type="entry name" value="Gram_pos_anchor"/>
    <property type="match status" value="1"/>
</dbReference>
<feature type="non-terminal residue" evidence="7">
    <location>
        <position position="1"/>
    </location>
</feature>